<dbReference type="Proteomes" id="UP000036097">
    <property type="component" value="Unassembled WGS sequence"/>
</dbReference>
<comment type="caution">
    <text evidence="2">The sequence shown here is derived from an EMBL/GenBank/DDBJ whole genome shotgun (WGS) entry which is preliminary data.</text>
</comment>
<keyword evidence="3" id="KW-1185">Reference proteome</keyword>
<reference evidence="2 3" key="1">
    <citation type="submission" date="2015-05" db="EMBL/GenBank/DDBJ databases">
        <title>Photobacterium galathea sp. nov.</title>
        <authorList>
            <person name="Machado H."/>
            <person name="Gram L."/>
        </authorList>
    </citation>
    <scope>NUCLEOTIDE SEQUENCE [LARGE SCALE GENOMIC DNA]</scope>
    <source>
        <strain evidence="2 3">CGMCC 1.12159</strain>
    </source>
</reference>
<proteinExistence type="predicted"/>
<evidence type="ECO:0000313" key="2">
    <source>
        <dbReference type="EMBL" id="KLV04235.1"/>
    </source>
</evidence>
<keyword evidence="1" id="KW-0812">Transmembrane</keyword>
<dbReference type="PATRIC" id="fig|1195763.3.peg.3280"/>
<evidence type="ECO:0000256" key="1">
    <source>
        <dbReference type="SAM" id="Phobius"/>
    </source>
</evidence>
<dbReference type="EMBL" id="LDOT01000023">
    <property type="protein sequence ID" value="KLV04235.1"/>
    <property type="molecule type" value="Genomic_DNA"/>
</dbReference>
<dbReference type="Pfam" id="PF14316">
    <property type="entry name" value="DUF4381"/>
    <property type="match status" value="1"/>
</dbReference>
<organism evidence="2 3">
    <name type="scientific">Photobacterium aquae</name>
    <dbReference type="NCBI Taxonomy" id="1195763"/>
    <lineage>
        <taxon>Bacteria</taxon>
        <taxon>Pseudomonadati</taxon>
        <taxon>Pseudomonadota</taxon>
        <taxon>Gammaproteobacteria</taxon>
        <taxon>Vibrionales</taxon>
        <taxon>Vibrionaceae</taxon>
        <taxon>Photobacterium</taxon>
    </lineage>
</organism>
<evidence type="ECO:0000313" key="3">
    <source>
        <dbReference type="Proteomes" id="UP000036097"/>
    </source>
</evidence>
<accession>A0A0J1GX61</accession>
<dbReference type="AlphaFoldDB" id="A0A0J1GX61"/>
<sequence length="190" mass="21504">MVSQGVAEHAPPSSYMLRNLHDVPVPDGVSWWPQTLGWTILGAALVLLLMYWVYRQVWEWWQNRYRTEALAAIDRINKDPAMSAIQRGQALFQVLKVVMVYLDSRHSALFGQPFLQQLDRYCSADLSGLASERGFDNALGARWMQSLVNPHIGLAVSDWQVLHANSCEWLKTHSPRRGRSDLQSAEGAGE</sequence>
<name>A0A0J1GX61_9GAMM</name>
<gene>
    <name evidence="2" type="ORF">ABT56_15425</name>
</gene>
<dbReference type="STRING" id="1195763.ABT56_15425"/>
<evidence type="ECO:0008006" key="4">
    <source>
        <dbReference type="Google" id="ProtNLM"/>
    </source>
</evidence>
<feature type="transmembrane region" description="Helical" evidence="1">
    <location>
        <begin position="36"/>
        <end position="54"/>
    </location>
</feature>
<dbReference type="InterPro" id="IPR025489">
    <property type="entry name" value="DUF4381"/>
</dbReference>
<keyword evidence="1" id="KW-1133">Transmembrane helix</keyword>
<protein>
    <recommendedName>
        <fullName evidence="4">DUF4381 domain-containing protein</fullName>
    </recommendedName>
</protein>
<keyword evidence="1" id="KW-0472">Membrane</keyword>